<dbReference type="InterPro" id="IPR042105">
    <property type="entry name" value="Ribosomal_bL31_sf"/>
</dbReference>
<comment type="caution">
    <text evidence="5">The sequence shown here is derived from an EMBL/GenBank/DDBJ whole genome shotgun (WGS) entry which is preliminary data.</text>
</comment>
<evidence type="ECO:0000313" key="6">
    <source>
        <dbReference type="Proteomes" id="UP001183585"/>
    </source>
</evidence>
<name>A0ABU2CI06_9MICO</name>
<dbReference type="Gene3D" id="4.10.830.30">
    <property type="entry name" value="Ribosomal protein L31"/>
    <property type="match status" value="1"/>
</dbReference>
<reference evidence="5 6" key="1">
    <citation type="submission" date="2023-07" db="EMBL/GenBank/DDBJ databases">
        <title>Sequencing the genomes of 1000 actinobacteria strains.</title>
        <authorList>
            <person name="Klenk H.-P."/>
        </authorList>
    </citation>
    <scope>NUCLEOTIDE SEQUENCE [LARGE SCALE GENOMIC DNA]</scope>
    <source>
        <strain evidence="5 6">DSM 45554</strain>
    </source>
</reference>
<dbReference type="SUPFAM" id="SSF143800">
    <property type="entry name" value="L28p-like"/>
    <property type="match status" value="1"/>
</dbReference>
<sequence length="105" mass="11319">MKNIHPTYGPVVFRDASAGFTFLTRSTLAADTDSGPGRPTATIEWTDGNTYPVVDVEISSASHPFWTGSARVVDTAGRVEKFRQRYAKHGNTTSNSSTDDSKGGH</sequence>
<dbReference type="RefSeq" id="WP_274992132.1">
    <property type="nucleotide sequence ID" value="NZ_JAJQQP010000002.1"/>
</dbReference>
<comment type="similarity">
    <text evidence="3">Belongs to the bacterial ribosomal protein bL31 family.</text>
</comment>
<evidence type="ECO:0000256" key="3">
    <source>
        <dbReference type="RuleBase" id="RU000564"/>
    </source>
</evidence>
<dbReference type="Proteomes" id="UP001183585">
    <property type="component" value="Unassembled WGS sequence"/>
</dbReference>
<accession>A0ABU2CI06</accession>
<dbReference type="Pfam" id="PF01197">
    <property type="entry name" value="Ribosomal_L31"/>
    <property type="match status" value="1"/>
</dbReference>
<dbReference type="InterPro" id="IPR027493">
    <property type="entry name" value="Ribosomal_bL31_B"/>
</dbReference>
<keyword evidence="2 3" id="KW-0687">Ribonucleoprotein</keyword>
<proteinExistence type="inferred from homology"/>
<evidence type="ECO:0000256" key="1">
    <source>
        <dbReference type="ARBA" id="ARBA00022980"/>
    </source>
</evidence>
<evidence type="ECO:0000313" key="5">
    <source>
        <dbReference type="EMBL" id="MDR7380959.1"/>
    </source>
</evidence>
<dbReference type="GO" id="GO:0005840">
    <property type="term" value="C:ribosome"/>
    <property type="evidence" value="ECO:0007669"/>
    <property type="project" value="UniProtKB-KW"/>
</dbReference>
<dbReference type="NCBIfam" id="NF002462">
    <property type="entry name" value="PRK01678.1"/>
    <property type="match status" value="1"/>
</dbReference>
<gene>
    <name evidence="5" type="ORF">J2S48_000474</name>
</gene>
<dbReference type="InterPro" id="IPR002150">
    <property type="entry name" value="Ribosomal_bL31"/>
</dbReference>
<feature type="region of interest" description="Disordered" evidence="4">
    <location>
        <begin position="84"/>
        <end position="105"/>
    </location>
</feature>
<keyword evidence="1 3" id="KW-0689">Ribosomal protein</keyword>
<keyword evidence="6" id="KW-1185">Reference proteome</keyword>
<evidence type="ECO:0000256" key="4">
    <source>
        <dbReference type="SAM" id="MobiDB-lite"/>
    </source>
</evidence>
<dbReference type="InterPro" id="IPR034704">
    <property type="entry name" value="Ribosomal_bL28/bL31-like_sf"/>
</dbReference>
<organism evidence="5 6">
    <name type="scientific">Promicromonospora iranensis</name>
    <dbReference type="NCBI Taxonomy" id="1105144"/>
    <lineage>
        <taxon>Bacteria</taxon>
        <taxon>Bacillati</taxon>
        <taxon>Actinomycetota</taxon>
        <taxon>Actinomycetes</taxon>
        <taxon>Micrococcales</taxon>
        <taxon>Promicromonosporaceae</taxon>
        <taxon>Promicromonospora</taxon>
    </lineage>
</organism>
<protein>
    <recommendedName>
        <fullName evidence="3">50S ribosomal protein L31</fullName>
    </recommendedName>
</protein>
<dbReference type="EMBL" id="JAVDYE010000001">
    <property type="protein sequence ID" value="MDR7380959.1"/>
    <property type="molecule type" value="Genomic_DNA"/>
</dbReference>
<dbReference type="PROSITE" id="PS01143">
    <property type="entry name" value="RIBOSOMAL_L31"/>
    <property type="match status" value="1"/>
</dbReference>
<dbReference type="PANTHER" id="PTHR33280">
    <property type="entry name" value="50S RIBOSOMAL PROTEIN L31, CHLOROPLASTIC"/>
    <property type="match status" value="1"/>
</dbReference>
<dbReference type="NCBIfam" id="TIGR00105">
    <property type="entry name" value="L31"/>
    <property type="match status" value="1"/>
</dbReference>
<evidence type="ECO:0000256" key="2">
    <source>
        <dbReference type="ARBA" id="ARBA00023274"/>
    </source>
</evidence>
<dbReference type="PANTHER" id="PTHR33280:SF1">
    <property type="entry name" value="LARGE RIBOSOMAL SUBUNIT PROTEIN BL31C"/>
    <property type="match status" value="1"/>
</dbReference>